<dbReference type="GO" id="GO:0005737">
    <property type="term" value="C:cytoplasm"/>
    <property type="evidence" value="ECO:0007669"/>
    <property type="project" value="UniProtKB-SubCell"/>
</dbReference>
<dbReference type="FunFam" id="3.30.260.10:FF:000017">
    <property type="entry name" value="T-complex protein 1 subunit zeta"/>
    <property type="match status" value="1"/>
</dbReference>
<comment type="caution">
    <text evidence="9">The sequence shown here is derived from an EMBL/GenBank/DDBJ whole genome shotgun (WGS) entry which is preliminary data.</text>
</comment>
<dbReference type="GO" id="GO:0051082">
    <property type="term" value="F:unfolded protein binding"/>
    <property type="evidence" value="ECO:0007669"/>
    <property type="project" value="InterPro"/>
</dbReference>
<dbReference type="FunFam" id="1.10.560.10:FF:000038">
    <property type="entry name" value="Chaperonin containing TCP1 subunit 6B"/>
    <property type="match status" value="1"/>
</dbReference>
<evidence type="ECO:0000256" key="6">
    <source>
        <dbReference type="ARBA" id="ARBA00023186"/>
    </source>
</evidence>
<dbReference type="InterPro" id="IPR012722">
    <property type="entry name" value="Chap_CCT_zeta"/>
</dbReference>
<evidence type="ECO:0000256" key="1">
    <source>
        <dbReference type="ARBA" id="ARBA00004496"/>
    </source>
</evidence>
<dbReference type="EMBL" id="ADBJ01000038">
    <property type="protein sequence ID" value="EFA78246.1"/>
    <property type="molecule type" value="Genomic_DNA"/>
</dbReference>
<dbReference type="SUPFAM" id="SSF52029">
    <property type="entry name" value="GroEL apical domain-like"/>
    <property type="match status" value="1"/>
</dbReference>
<dbReference type="Gene3D" id="1.10.560.10">
    <property type="entry name" value="GroEL-like equatorial domain"/>
    <property type="match status" value="1"/>
</dbReference>
<accession>D3BK16</accession>
<dbReference type="OMA" id="LHPRIMT"/>
<dbReference type="CDD" id="cd03342">
    <property type="entry name" value="TCP1_zeta"/>
    <property type="match status" value="1"/>
</dbReference>
<evidence type="ECO:0000256" key="8">
    <source>
        <dbReference type="RuleBase" id="RU004187"/>
    </source>
</evidence>
<evidence type="ECO:0000313" key="10">
    <source>
        <dbReference type="Proteomes" id="UP000001396"/>
    </source>
</evidence>
<dbReference type="InterPro" id="IPR027410">
    <property type="entry name" value="TCP-1-like_intermed_sf"/>
</dbReference>
<dbReference type="SUPFAM" id="SSF54849">
    <property type="entry name" value="GroEL-intermediate domain like"/>
    <property type="match status" value="1"/>
</dbReference>
<dbReference type="PRINTS" id="PR00304">
    <property type="entry name" value="TCOMPLEXTCP1"/>
</dbReference>
<keyword evidence="5 8" id="KW-0067">ATP-binding</keyword>
<dbReference type="Proteomes" id="UP000001396">
    <property type="component" value="Unassembled WGS sequence"/>
</dbReference>
<evidence type="ECO:0000313" key="9">
    <source>
        <dbReference type="EMBL" id="EFA78246.1"/>
    </source>
</evidence>
<sequence length="576" mass="64019">MLSMIKQAGTAADAKRGQSLLLNISAAKGLQAVLKSNLGPKGTIKMLVSGAGDIKLTKDGSVLLHEMQIQHPTAALIARTATAQDDITGDGTTSNIITIGEMLKQSERYLAENVHPRILSEGFELAKDRCLQFLEQFKQSRDTLDRELLVSIARTSLRTKLPVEVADQLTENVVDSILTIHKPDEPLDLFMVEIMTMQHRTEGESHLVKGLVLDHGARHPDMPKRLTNCFILTFNVSLEFEKTEVNSNFLYKDHEMRSRMIDGEHKLVAERCKQIIELKNHVCDTPDKHFVIINQKGIDPICLDMLAKAGILALRRAKRRNMERLTLACGGVAMNSLDDLSPDCLGHAELVYEHAIGEEKYTFVEGVKNPFSCTILIKGPTKHTIEQIKDALRDGLRSVKNTIEDGCVVPGGGAFQIAAHNDLLKFKDTVQGRTKLGVQAFADALLVVPKTLAENSGFDPMDTLIKLQDEFAKGHIVGLDIITGEPMDPVAEGVWDQYSVLRQMYRSAPIIAGQLLLVDEIIKAGKGMRGSSVPDGGPEIIILLDKNEIPFQYNNNKKPYEQQDYYSDTRIYYLYH</sequence>
<dbReference type="InterPro" id="IPR027409">
    <property type="entry name" value="GroEL-like_apical_dom_sf"/>
</dbReference>
<evidence type="ECO:0000256" key="3">
    <source>
        <dbReference type="ARBA" id="ARBA00022490"/>
    </source>
</evidence>
<dbReference type="Gene3D" id="3.30.260.10">
    <property type="entry name" value="TCP-1-like chaperonin intermediate domain"/>
    <property type="match status" value="1"/>
</dbReference>
<dbReference type="InParanoid" id="D3BK16"/>
<dbReference type="GeneID" id="31364373"/>
<dbReference type="GO" id="GO:0005524">
    <property type="term" value="F:ATP binding"/>
    <property type="evidence" value="ECO:0007669"/>
    <property type="project" value="UniProtKB-KW"/>
</dbReference>
<dbReference type="SUPFAM" id="SSF48592">
    <property type="entry name" value="GroEL equatorial domain-like"/>
    <property type="match status" value="1"/>
</dbReference>
<dbReference type="InterPro" id="IPR002423">
    <property type="entry name" value="Cpn60/GroEL/TCP-1"/>
</dbReference>
<proteinExistence type="inferred from homology"/>
<dbReference type="InterPro" id="IPR002194">
    <property type="entry name" value="Chaperonin_TCP-1_CS"/>
</dbReference>
<name>D3BK16_HETP5</name>
<keyword evidence="4 8" id="KW-0547">Nucleotide-binding</keyword>
<comment type="function">
    <text evidence="7">Molecular chaperone; assists the folding of proteins upon ATP hydrolysis. Known to play a role, in vitro, in the folding of actin and tubulin.</text>
</comment>
<dbReference type="RefSeq" id="XP_020430371.1">
    <property type="nucleotide sequence ID" value="XM_020579696.1"/>
</dbReference>
<organism evidence="9 10">
    <name type="scientific">Heterostelium pallidum (strain ATCC 26659 / Pp 5 / PN500)</name>
    <name type="common">Cellular slime mold</name>
    <name type="synonym">Polysphondylium pallidum</name>
    <dbReference type="NCBI Taxonomy" id="670386"/>
    <lineage>
        <taxon>Eukaryota</taxon>
        <taxon>Amoebozoa</taxon>
        <taxon>Evosea</taxon>
        <taxon>Eumycetozoa</taxon>
        <taxon>Dictyostelia</taxon>
        <taxon>Acytosteliales</taxon>
        <taxon>Acytosteliaceae</taxon>
        <taxon>Heterostelium</taxon>
    </lineage>
</organism>
<keyword evidence="6 8" id="KW-0143">Chaperone</keyword>
<evidence type="ECO:0000256" key="7">
    <source>
        <dbReference type="ARBA" id="ARBA00024677"/>
    </source>
</evidence>
<dbReference type="GO" id="GO:0140662">
    <property type="term" value="F:ATP-dependent protein folding chaperone"/>
    <property type="evidence" value="ECO:0007669"/>
    <property type="project" value="InterPro"/>
</dbReference>
<dbReference type="InterPro" id="IPR053374">
    <property type="entry name" value="TCP-1_chaperonin"/>
</dbReference>
<keyword evidence="10" id="KW-1185">Reference proteome</keyword>
<protein>
    <submittedName>
        <fullName evidence="9">Chaperonin containing TCP1 zeta subunit</fullName>
    </submittedName>
</protein>
<comment type="similarity">
    <text evidence="2 8">Belongs to the TCP-1 chaperonin family.</text>
</comment>
<dbReference type="FunFam" id="3.50.7.10:FF:000004">
    <property type="entry name" value="T-complex protein 1 subunit zeta"/>
    <property type="match status" value="1"/>
</dbReference>
<dbReference type="Gene3D" id="3.50.7.10">
    <property type="entry name" value="GroEL"/>
    <property type="match status" value="1"/>
</dbReference>
<dbReference type="NCBIfam" id="NF041083">
    <property type="entry name" value="thermosome_beta"/>
    <property type="match status" value="1"/>
</dbReference>
<comment type="subcellular location">
    <subcellularLocation>
        <location evidence="1">Cytoplasm</location>
    </subcellularLocation>
</comment>
<dbReference type="STRING" id="670386.D3BK16"/>
<dbReference type="PANTHER" id="PTHR11353">
    <property type="entry name" value="CHAPERONIN"/>
    <property type="match status" value="1"/>
</dbReference>
<dbReference type="PROSITE" id="PS00995">
    <property type="entry name" value="TCP1_3"/>
    <property type="match status" value="1"/>
</dbReference>
<dbReference type="PROSITE" id="PS00750">
    <property type="entry name" value="TCP1_1"/>
    <property type="match status" value="1"/>
</dbReference>
<dbReference type="InterPro" id="IPR027413">
    <property type="entry name" value="GROEL-like_equatorial_sf"/>
</dbReference>
<evidence type="ECO:0000256" key="2">
    <source>
        <dbReference type="ARBA" id="ARBA00008020"/>
    </source>
</evidence>
<dbReference type="FunCoup" id="D3BK16">
    <property type="interactions" value="928"/>
</dbReference>
<reference evidence="9 10" key="1">
    <citation type="journal article" date="2011" name="Genome Res.">
        <title>Phylogeny-wide analysis of social amoeba genomes highlights ancient origins for complex intercellular communication.</title>
        <authorList>
            <person name="Heidel A.J."/>
            <person name="Lawal H.M."/>
            <person name="Felder M."/>
            <person name="Schilde C."/>
            <person name="Helps N.R."/>
            <person name="Tunggal B."/>
            <person name="Rivero F."/>
            <person name="John U."/>
            <person name="Schleicher M."/>
            <person name="Eichinger L."/>
            <person name="Platzer M."/>
            <person name="Noegel A.A."/>
            <person name="Schaap P."/>
            <person name="Gloeckner G."/>
        </authorList>
    </citation>
    <scope>NUCLEOTIDE SEQUENCE [LARGE SCALE GENOMIC DNA]</scope>
    <source>
        <strain evidence="10">ATCC 26659 / Pp 5 / PN500</strain>
    </source>
</reference>
<dbReference type="NCBIfam" id="TIGR02347">
    <property type="entry name" value="chap_CCT_zeta"/>
    <property type="match status" value="1"/>
</dbReference>
<dbReference type="InterPro" id="IPR017998">
    <property type="entry name" value="Chaperone_TCP-1"/>
</dbReference>
<gene>
    <name evidence="9" type="primary">cct6</name>
    <name evidence="9" type="ORF">PPL_08897</name>
</gene>
<evidence type="ECO:0000256" key="5">
    <source>
        <dbReference type="ARBA" id="ARBA00022840"/>
    </source>
</evidence>
<keyword evidence="3" id="KW-0963">Cytoplasm</keyword>
<dbReference type="FunFam" id="1.10.560.10:FF:000058">
    <property type="entry name" value="T-complex protein 1 subunit zeta"/>
    <property type="match status" value="1"/>
</dbReference>
<dbReference type="GO" id="GO:0016887">
    <property type="term" value="F:ATP hydrolysis activity"/>
    <property type="evidence" value="ECO:0007669"/>
    <property type="project" value="InterPro"/>
</dbReference>
<dbReference type="AlphaFoldDB" id="D3BK16"/>
<dbReference type="Pfam" id="PF00118">
    <property type="entry name" value="Cpn60_TCP1"/>
    <property type="match status" value="1"/>
</dbReference>
<evidence type="ECO:0000256" key="4">
    <source>
        <dbReference type="ARBA" id="ARBA00022741"/>
    </source>
</evidence>